<reference evidence="9" key="1">
    <citation type="submission" date="2015-09" db="EMBL/GenBank/DDBJ databases">
        <authorList>
            <person name="Shao Z."/>
            <person name="Wang L."/>
        </authorList>
    </citation>
    <scope>NUCLEOTIDE SEQUENCE [LARGE SCALE GENOMIC DNA]</scope>
    <source>
        <strain evidence="9">F13-1</strain>
    </source>
</reference>
<dbReference type="CDD" id="cd06261">
    <property type="entry name" value="TM_PBP2"/>
    <property type="match status" value="1"/>
</dbReference>
<keyword evidence="4 7" id="KW-0812">Transmembrane</keyword>
<keyword evidence="6 7" id="KW-0472">Membrane</keyword>
<dbReference type="RefSeq" id="WP_094038268.1">
    <property type="nucleotide sequence ID" value="NZ_CP012621.1"/>
</dbReference>
<dbReference type="GO" id="GO:0005886">
    <property type="term" value="C:plasma membrane"/>
    <property type="evidence" value="ECO:0007669"/>
    <property type="project" value="UniProtKB-SubCell"/>
</dbReference>
<keyword evidence="5 7" id="KW-1133">Transmembrane helix</keyword>
<proteinExistence type="inferred from homology"/>
<feature type="transmembrane region" description="Helical" evidence="7">
    <location>
        <begin position="100"/>
        <end position="121"/>
    </location>
</feature>
<dbReference type="PROSITE" id="PS50928">
    <property type="entry name" value="ABC_TM1"/>
    <property type="match status" value="1"/>
</dbReference>
<comment type="similarity">
    <text evidence="7">Belongs to the binding-protein-dependent transport system permease family.</text>
</comment>
<organism evidence="8 9">
    <name type="scientific">Zobellella denitrificans</name>
    <dbReference type="NCBI Taxonomy" id="347534"/>
    <lineage>
        <taxon>Bacteria</taxon>
        <taxon>Pseudomonadati</taxon>
        <taxon>Pseudomonadota</taxon>
        <taxon>Gammaproteobacteria</taxon>
        <taxon>Aeromonadales</taxon>
        <taxon>Aeromonadaceae</taxon>
        <taxon>Zobellella</taxon>
    </lineage>
</organism>
<evidence type="ECO:0000256" key="2">
    <source>
        <dbReference type="ARBA" id="ARBA00022448"/>
    </source>
</evidence>
<comment type="subcellular location">
    <subcellularLocation>
        <location evidence="1 7">Cell membrane</location>
        <topology evidence="1 7">Multi-pass membrane protein</topology>
    </subcellularLocation>
</comment>
<keyword evidence="3" id="KW-1003">Cell membrane</keyword>
<feature type="transmembrane region" description="Helical" evidence="7">
    <location>
        <begin position="12"/>
        <end position="31"/>
    </location>
</feature>
<accession>A0A231N386</accession>
<evidence type="ECO:0000313" key="9">
    <source>
        <dbReference type="Proteomes" id="UP000217763"/>
    </source>
</evidence>
<feature type="transmembrane region" description="Helical" evidence="7">
    <location>
        <begin position="133"/>
        <end position="160"/>
    </location>
</feature>
<dbReference type="Proteomes" id="UP000217763">
    <property type="component" value="Chromosome"/>
</dbReference>
<evidence type="ECO:0000256" key="3">
    <source>
        <dbReference type="ARBA" id="ARBA00022475"/>
    </source>
</evidence>
<dbReference type="PANTHER" id="PTHR43163:SF2">
    <property type="entry name" value="ABC TRANSPORTER PERMEASE PROTEIN"/>
    <property type="match status" value="1"/>
</dbReference>
<name>A0A231N386_9GAMM</name>
<keyword evidence="9" id="KW-1185">Reference proteome</keyword>
<evidence type="ECO:0000313" key="8">
    <source>
        <dbReference type="EMBL" id="ATG75046.1"/>
    </source>
</evidence>
<dbReference type="SUPFAM" id="SSF161098">
    <property type="entry name" value="MetI-like"/>
    <property type="match status" value="1"/>
</dbReference>
<dbReference type="Pfam" id="PF00528">
    <property type="entry name" value="BPD_transp_1"/>
    <property type="match status" value="1"/>
</dbReference>
<dbReference type="InterPro" id="IPR045621">
    <property type="entry name" value="BPD_transp_1_N"/>
</dbReference>
<gene>
    <name evidence="8" type="ORF">AN401_15235</name>
</gene>
<feature type="transmembrane region" description="Helical" evidence="7">
    <location>
        <begin position="243"/>
        <end position="268"/>
    </location>
</feature>
<dbReference type="PANTHER" id="PTHR43163">
    <property type="entry name" value="DIPEPTIDE TRANSPORT SYSTEM PERMEASE PROTEIN DPPB-RELATED"/>
    <property type="match status" value="1"/>
</dbReference>
<sequence>MLAFIIQRLIQACGLMLSVALIAFVMFQFVGDPVDNMLPESATPLEREELREKLGLNDSVITQYARFVGNIAQGDFGISYYNKMEVLNLITERLPATLELVFVAVIISLAVGLPAGVWVSLSRNKWLTSLVQTISLVGVSLPSFIAGIALIIIFSVWLGWLPSHGRGEVMDLGWWSTGLFSKSGWASIILPALSLALFMITMIMRLVRSEMKEVLRTDYIKFAKARGIRQRSINYGHALRNSLLPVITIVGLQIGGLIAFAVVTETVFQWPGMGLLFIQAVNYVDIPVISAYLVFISLIFICINTLVDILYRVIDPRMKSSNH</sequence>
<feature type="transmembrane region" description="Helical" evidence="7">
    <location>
        <begin position="184"/>
        <end position="207"/>
    </location>
</feature>
<evidence type="ECO:0000256" key="5">
    <source>
        <dbReference type="ARBA" id="ARBA00022989"/>
    </source>
</evidence>
<protein>
    <submittedName>
        <fullName evidence="8">ABC transporter permease</fullName>
    </submittedName>
</protein>
<evidence type="ECO:0000256" key="7">
    <source>
        <dbReference type="RuleBase" id="RU363032"/>
    </source>
</evidence>
<dbReference type="OrthoDB" id="9805855at2"/>
<dbReference type="Gene3D" id="1.10.3720.10">
    <property type="entry name" value="MetI-like"/>
    <property type="match status" value="1"/>
</dbReference>
<dbReference type="InterPro" id="IPR035906">
    <property type="entry name" value="MetI-like_sf"/>
</dbReference>
<dbReference type="EMBL" id="CP012621">
    <property type="protein sequence ID" value="ATG75046.1"/>
    <property type="molecule type" value="Genomic_DNA"/>
</dbReference>
<dbReference type="KEGG" id="zdf:AN401_15235"/>
<dbReference type="AlphaFoldDB" id="A0A231N386"/>
<keyword evidence="2 7" id="KW-0813">Transport</keyword>
<feature type="transmembrane region" description="Helical" evidence="7">
    <location>
        <begin position="288"/>
        <end position="311"/>
    </location>
</feature>
<evidence type="ECO:0000256" key="4">
    <source>
        <dbReference type="ARBA" id="ARBA00022692"/>
    </source>
</evidence>
<evidence type="ECO:0000256" key="6">
    <source>
        <dbReference type="ARBA" id="ARBA00023136"/>
    </source>
</evidence>
<dbReference type="GO" id="GO:0055085">
    <property type="term" value="P:transmembrane transport"/>
    <property type="evidence" value="ECO:0007669"/>
    <property type="project" value="InterPro"/>
</dbReference>
<dbReference type="InterPro" id="IPR000515">
    <property type="entry name" value="MetI-like"/>
</dbReference>
<evidence type="ECO:0000256" key="1">
    <source>
        <dbReference type="ARBA" id="ARBA00004651"/>
    </source>
</evidence>
<dbReference type="Pfam" id="PF19300">
    <property type="entry name" value="BPD_transp_1_N"/>
    <property type="match status" value="1"/>
</dbReference>